<keyword evidence="1" id="KW-1133">Transmembrane helix</keyword>
<keyword evidence="1" id="KW-0472">Membrane</keyword>
<proteinExistence type="predicted"/>
<comment type="caution">
    <text evidence="2">The sequence shown here is derived from an EMBL/GenBank/DDBJ whole genome shotgun (WGS) entry which is preliminary data.</text>
</comment>
<evidence type="ECO:0000313" key="3">
    <source>
        <dbReference type="Proteomes" id="UP000014629"/>
    </source>
</evidence>
<protein>
    <submittedName>
        <fullName evidence="2">Uncharacterized protein</fullName>
    </submittedName>
</protein>
<name>S4AQX2_9ACTN</name>
<keyword evidence="3" id="KW-1185">Reference proteome</keyword>
<organism evidence="2 3">
    <name type="scientific">Streptomyces aurantiacus JA 4570</name>
    <dbReference type="NCBI Taxonomy" id="1286094"/>
    <lineage>
        <taxon>Bacteria</taxon>
        <taxon>Bacillati</taxon>
        <taxon>Actinomycetota</taxon>
        <taxon>Actinomycetes</taxon>
        <taxon>Kitasatosporales</taxon>
        <taxon>Streptomycetaceae</taxon>
        <taxon>Streptomyces</taxon>
        <taxon>Streptomyces aurantiacus group</taxon>
    </lineage>
</organism>
<dbReference type="Proteomes" id="UP000014629">
    <property type="component" value="Unassembled WGS sequence"/>
</dbReference>
<dbReference type="AlphaFoldDB" id="S4AQX2"/>
<feature type="transmembrane region" description="Helical" evidence="1">
    <location>
        <begin position="20"/>
        <end position="36"/>
    </location>
</feature>
<sequence>MAAAVAVTAMSDLPLRLTGLMARIVAYFPLVVYMSGRG</sequence>
<dbReference type="EMBL" id="AOPZ01000133">
    <property type="protein sequence ID" value="EPH43872.1"/>
    <property type="molecule type" value="Genomic_DNA"/>
</dbReference>
<evidence type="ECO:0000256" key="1">
    <source>
        <dbReference type="SAM" id="Phobius"/>
    </source>
</evidence>
<evidence type="ECO:0000313" key="2">
    <source>
        <dbReference type="EMBL" id="EPH43872.1"/>
    </source>
</evidence>
<keyword evidence="1" id="KW-0812">Transmembrane</keyword>
<reference evidence="2 3" key="1">
    <citation type="submission" date="2013-02" db="EMBL/GenBank/DDBJ databases">
        <title>Draft Genome Sequence of Streptomyces aurantiacus, Which Produces Setomimycin.</title>
        <authorList>
            <person name="Gruening B.A."/>
            <person name="Praeg A."/>
            <person name="Erxleben A."/>
            <person name="Guenther S."/>
            <person name="Mueller M."/>
        </authorList>
    </citation>
    <scope>NUCLEOTIDE SEQUENCE [LARGE SCALE GENOMIC DNA]</scope>
    <source>
        <strain evidence="2 3">JA 4570</strain>
    </source>
</reference>
<dbReference type="PATRIC" id="fig|1286094.4.peg.3042"/>
<gene>
    <name evidence="2" type="ORF">STRAU_3075</name>
</gene>
<accession>S4AQX2</accession>